<dbReference type="Proteomes" id="UP000033140">
    <property type="component" value="Unassembled WGS sequence"/>
</dbReference>
<accession>A0A0E9NET4</accession>
<dbReference type="AlphaFoldDB" id="A0A0E9NET4"/>
<proteinExistence type="predicted"/>
<dbReference type="EMBL" id="BACD03000014">
    <property type="protein sequence ID" value="GAO48333.1"/>
    <property type="molecule type" value="Genomic_DNA"/>
</dbReference>
<gene>
    <name evidence="1" type="ORF">G7K_2507-t1</name>
</gene>
<organism evidence="1 2">
    <name type="scientific">Saitoella complicata (strain BCRC 22490 / CBS 7301 / JCM 7358 / NBRC 10748 / NRRL Y-17804)</name>
    <dbReference type="NCBI Taxonomy" id="698492"/>
    <lineage>
        <taxon>Eukaryota</taxon>
        <taxon>Fungi</taxon>
        <taxon>Dikarya</taxon>
        <taxon>Ascomycota</taxon>
        <taxon>Taphrinomycotina</taxon>
        <taxon>Taphrinomycotina incertae sedis</taxon>
        <taxon>Saitoella</taxon>
    </lineage>
</organism>
<reference evidence="1 2" key="2">
    <citation type="journal article" date="2014" name="J. Gen. Appl. Microbiol.">
        <title>The early diverging ascomycetous budding yeast Saitoella complicata has three histone deacetylases belonging to the Clr6, Hos2, and Rpd3 lineages.</title>
        <authorList>
            <person name="Nishida H."/>
            <person name="Matsumoto T."/>
            <person name="Kondo S."/>
            <person name="Hamamoto M."/>
            <person name="Yoshikawa H."/>
        </authorList>
    </citation>
    <scope>NUCLEOTIDE SEQUENCE [LARGE SCALE GENOMIC DNA]</scope>
    <source>
        <strain evidence="1 2">NRRL Y-17804</strain>
    </source>
</reference>
<comment type="caution">
    <text evidence="1">The sequence shown here is derived from an EMBL/GenBank/DDBJ whole genome shotgun (WGS) entry which is preliminary data.</text>
</comment>
<evidence type="ECO:0000313" key="1">
    <source>
        <dbReference type="EMBL" id="GAO48333.1"/>
    </source>
</evidence>
<name>A0A0E9NET4_SAICN</name>
<sequence length="139" mass="15660">MIAGRLSSRGRRCSNLLRTHPTKYPNEVMTGRSAAKGFIVTGKPCYPTNSVSNVKCAWTPQKPHVPYRNDLEPCRRAQSSHKKRWKKTIRFDCTSLCVHPKYADTNIPTTKLRSLAITPPPTTTAHFLMMETTSSSAKR</sequence>
<reference evidence="1 2" key="1">
    <citation type="journal article" date="2011" name="J. Gen. Appl. Microbiol.">
        <title>Draft genome sequencing of the enigmatic yeast Saitoella complicata.</title>
        <authorList>
            <person name="Nishida H."/>
            <person name="Hamamoto M."/>
            <person name="Sugiyama J."/>
        </authorList>
    </citation>
    <scope>NUCLEOTIDE SEQUENCE [LARGE SCALE GENOMIC DNA]</scope>
    <source>
        <strain evidence="1 2">NRRL Y-17804</strain>
    </source>
</reference>
<protein>
    <submittedName>
        <fullName evidence="1">Uncharacterized protein</fullName>
    </submittedName>
</protein>
<reference evidence="1 2" key="3">
    <citation type="journal article" date="2015" name="Genome Announc.">
        <title>Draft Genome Sequence of the Archiascomycetous Yeast Saitoella complicata.</title>
        <authorList>
            <person name="Yamauchi K."/>
            <person name="Kondo S."/>
            <person name="Hamamoto M."/>
            <person name="Takahashi Y."/>
            <person name="Ogura Y."/>
            <person name="Hayashi T."/>
            <person name="Nishida H."/>
        </authorList>
    </citation>
    <scope>NUCLEOTIDE SEQUENCE [LARGE SCALE GENOMIC DNA]</scope>
    <source>
        <strain evidence="1 2">NRRL Y-17804</strain>
    </source>
</reference>
<keyword evidence="2" id="KW-1185">Reference proteome</keyword>
<evidence type="ECO:0000313" key="2">
    <source>
        <dbReference type="Proteomes" id="UP000033140"/>
    </source>
</evidence>